<dbReference type="InterPro" id="IPR000073">
    <property type="entry name" value="AB_hydrolase_1"/>
</dbReference>
<keyword evidence="4" id="KW-1185">Reference proteome</keyword>
<reference evidence="4" key="1">
    <citation type="journal article" date="2019" name="Int. J. Syst. Evol. Microbiol.">
        <title>The Global Catalogue of Microorganisms (GCM) 10K type strain sequencing project: providing services to taxonomists for standard genome sequencing and annotation.</title>
        <authorList>
            <consortium name="The Broad Institute Genomics Platform"/>
            <consortium name="The Broad Institute Genome Sequencing Center for Infectious Disease"/>
            <person name="Wu L."/>
            <person name="Ma J."/>
        </authorList>
    </citation>
    <scope>NUCLEOTIDE SEQUENCE [LARGE SCALE GENOMIC DNA]</scope>
    <source>
        <strain evidence="4">Q85</strain>
    </source>
</reference>
<dbReference type="InterPro" id="IPR029058">
    <property type="entry name" value="AB_hydrolase_fold"/>
</dbReference>
<evidence type="ECO:0000259" key="2">
    <source>
        <dbReference type="Pfam" id="PF12697"/>
    </source>
</evidence>
<comment type="caution">
    <text evidence="3">The sequence shown here is derived from an EMBL/GenBank/DDBJ whole genome shotgun (WGS) entry which is preliminary data.</text>
</comment>
<evidence type="ECO:0000313" key="4">
    <source>
        <dbReference type="Proteomes" id="UP001597283"/>
    </source>
</evidence>
<dbReference type="Pfam" id="PF12697">
    <property type="entry name" value="Abhydrolase_6"/>
    <property type="match status" value="1"/>
</dbReference>
<dbReference type="InterPro" id="IPR050266">
    <property type="entry name" value="AB_hydrolase_sf"/>
</dbReference>
<keyword evidence="1" id="KW-0732">Signal</keyword>
<proteinExistence type="predicted"/>
<dbReference type="PANTHER" id="PTHR43798">
    <property type="entry name" value="MONOACYLGLYCEROL LIPASE"/>
    <property type="match status" value="1"/>
</dbReference>
<organism evidence="3 4">
    <name type="scientific">Sphingomonas floccifaciens</name>
    <dbReference type="NCBI Taxonomy" id="1844115"/>
    <lineage>
        <taxon>Bacteria</taxon>
        <taxon>Pseudomonadati</taxon>
        <taxon>Pseudomonadota</taxon>
        <taxon>Alphaproteobacteria</taxon>
        <taxon>Sphingomonadales</taxon>
        <taxon>Sphingomonadaceae</taxon>
        <taxon>Sphingomonas</taxon>
    </lineage>
</organism>
<dbReference type="PRINTS" id="PR00111">
    <property type="entry name" value="ABHYDROLASE"/>
</dbReference>
<dbReference type="Gene3D" id="3.40.50.1820">
    <property type="entry name" value="alpha/beta hydrolase"/>
    <property type="match status" value="1"/>
</dbReference>
<evidence type="ECO:0000313" key="3">
    <source>
        <dbReference type="EMBL" id="MFD1786886.1"/>
    </source>
</evidence>
<dbReference type="SUPFAM" id="SSF53474">
    <property type="entry name" value="alpha/beta-Hydrolases"/>
    <property type="match status" value="1"/>
</dbReference>
<dbReference type="PANTHER" id="PTHR43798:SF33">
    <property type="entry name" value="HYDROLASE, PUTATIVE (AFU_ORTHOLOGUE AFUA_2G14860)-RELATED"/>
    <property type="match status" value="1"/>
</dbReference>
<feature type="chain" id="PRO_5045300461" evidence="1">
    <location>
        <begin position="21"/>
        <end position="289"/>
    </location>
</feature>
<feature type="domain" description="AB hydrolase-1" evidence="2">
    <location>
        <begin position="44"/>
        <end position="282"/>
    </location>
</feature>
<evidence type="ECO:0000256" key="1">
    <source>
        <dbReference type="SAM" id="SignalP"/>
    </source>
</evidence>
<feature type="signal peptide" evidence="1">
    <location>
        <begin position="1"/>
        <end position="20"/>
    </location>
</feature>
<sequence>MTRPSLFFLILAAVLTPMIAKGQTQLVQREHISIRDEGGTGSTVILIPGLASPRAVWDGVVPGLKARHHVLTVQVNGFGGDEPRANLKPGILDGIVEEVDGYVRERRIAKPAVVGHSMGGLVAMMLAVKHPESVGRVMVVDALPFIGTLFQGEATVAAVTPSAARMRDMIAAAPVSKTPVTTDPGGIWSNSPAGRIQVGEWGRRAAPRVVAQAMYEDMTTDLRPDIAKIAGKPFVVLYATGAGPQAATIWERDYAGSSATLVPIADSWHFIMLDQPAAFAKALDTFLAK</sequence>
<dbReference type="RefSeq" id="WP_380939265.1">
    <property type="nucleotide sequence ID" value="NZ_JBHUFC010000002.1"/>
</dbReference>
<protein>
    <submittedName>
        <fullName evidence="3">Alpha/beta fold hydrolase</fullName>
    </submittedName>
</protein>
<dbReference type="EMBL" id="JBHUFC010000002">
    <property type="protein sequence ID" value="MFD1786886.1"/>
    <property type="molecule type" value="Genomic_DNA"/>
</dbReference>
<dbReference type="GO" id="GO:0016787">
    <property type="term" value="F:hydrolase activity"/>
    <property type="evidence" value="ECO:0007669"/>
    <property type="project" value="UniProtKB-KW"/>
</dbReference>
<accession>A0ABW4N9W7</accession>
<dbReference type="Proteomes" id="UP001597283">
    <property type="component" value="Unassembled WGS sequence"/>
</dbReference>
<keyword evidence="3" id="KW-0378">Hydrolase</keyword>
<name>A0ABW4N9W7_9SPHN</name>
<gene>
    <name evidence="3" type="ORF">ACFSC3_04800</name>
</gene>